<reference evidence="2" key="1">
    <citation type="journal article" date="2018" name="Nat. Plants">
        <title>Whole-genome landscape of Medicago truncatula symbiotic genes.</title>
        <authorList>
            <person name="Pecrix Y."/>
            <person name="Staton S.E."/>
            <person name="Sallet E."/>
            <person name="Lelandais-Briere C."/>
            <person name="Moreau S."/>
            <person name="Carrere S."/>
            <person name="Blein T."/>
            <person name="Jardinaud M.F."/>
            <person name="Latrasse D."/>
            <person name="Zouine M."/>
            <person name="Zahm M."/>
            <person name="Kreplak J."/>
            <person name="Mayjonade B."/>
            <person name="Satge C."/>
            <person name="Perez M."/>
            <person name="Cauet S."/>
            <person name="Marande W."/>
            <person name="Chantry-Darmon C."/>
            <person name="Lopez-Roques C."/>
            <person name="Bouchez O."/>
            <person name="Berard A."/>
            <person name="Debelle F."/>
            <person name="Munos S."/>
            <person name="Bendahmane A."/>
            <person name="Berges H."/>
            <person name="Niebel A."/>
            <person name="Buitink J."/>
            <person name="Frugier F."/>
            <person name="Benhamed M."/>
            <person name="Crespi M."/>
            <person name="Gouzy J."/>
            <person name="Gamas P."/>
        </authorList>
    </citation>
    <scope>NUCLEOTIDE SEQUENCE [LARGE SCALE GENOMIC DNA]</scope>
    <source>
        <strain evidence="2">cv. Jemalong A17</strain>
    </source>
</reference>
<dbReference type="Gramene" id="rna23421">
    <property type="protein sequence ID" value="RHN61011.1"/>
    <property type="gene ID" value="gene23421"/>
</dbReference>
<sequence length="65" mass="7564">MLMCHVIINLHPSNHYQLTFFTMLCLRLNLFGYVTRPHTQESHTYGRDDKVPIVTQSSKLDASRS</sequence>
<name>A0A396I8D0_MEDTR</name>
<accession>A0A396I8D0</accession>
<evidence type="ECO:0000313" key="2">
    <source>
        <dbReference type="Proteomes" id="UP000265566"/>
    </source>
</evidence>
<proteinExistence type="predicted"/>
<gene>
    <name evidence="1" type="ORF">MtrunA17_Chr4g0032001</name>
</gene>
<dbReference type="AlphaFoldDB" id="A0A396I8D0"/>
<dbReference type="Proteomes" id="UP000265566">
    <property type="component" value="Chromosome 4"/>
</dbReference>
<dbReference type="EMBL" id="PSQE01000004">
    <property type="protein sequence ID" value="RHN61011.1"/>
    <property type="molecule type" value="Genomic_DNA"/>
</dbReference>
<evidence type="ECO:0000313" key="1">
    <source>
        <dbReference type="EMBL" id="RHN61011.1"/>
    </source>
</evidence>
<protein>
    <submittedName>
        <fullName evidence="1">Uncharacterized protein</fullName>
    </submittedName>
</protein>
<comment type="caution">
    <text evidence="1">The sequence shown here is derived from an EMBL/GenBank/DDBJ whole genome shotgun (WGS) entry which is preliminary data.</text>
</comment>
<organism evidence="1 2">
    <name type="scientific">Medicago truncatula</name>
    <name type="common">Barrel medic</name>
    <name type="synonym">Medicago tribuloides</name>
    <dbReference type="NCBI Taxonomy" id="3880"/>
    <lineage>
        <taxon>Eukaryota</taxon>
        <taxon>Viridiplantae</taxon>
        <taxon>Streptophyta</taxon>
        <taxon>Embryophyta</taxon>
        <taxon>Tracheophyta</taxon>
        <taxon>Spermatophyta</taxon>
        <taxon>Magnoliopsida</taxon>
        <taxon>eudicotyledons</taxon>
        <taxon>Gunneridae</taxon>
        <taxon>Pentapetalae</taxon>
        <taxon>rosids</taxon>
        <taxon>fabids</taxon>
        <taxon>Fabales</taxon>
        <taxon>Fabaceae</taxon>
        <taxon>Papilionoideae</taxon>
        <taxon>50 kb inversion clade</taxon>
        <taxon>NPAAA clade</taxon>
        <taxon>Hologalegina</taxon>
        <taxon>IRL clade</taxon>
        <taxon>Trifolieae</taxon>
        <taxon>Medicago</taxon>
    </lineage>
</organism>